<organism evidence="1 2">
    <name type="scientific">Timema podura</name>
    <name type="common">Walking stick</name>
    <dbReference type="NCBI Taxonomy" id="61482"/>
    <lineage>
        <taxon>Eukaryota</taxon>
        <taxon>Metazoa</taxon>
        <taxon>Ecdysozoa</taxon>
        <taxon>Arthropoda</taxon>
        <taxon>Hexapoda</taxon>
        <taxon>Insecta</taxon>
        <taxon>Pterygota</taxon>
        <taxon>Neoptera</taxon>
        <taxon>Polyneoptera</taxon>
        <taxon>Phasmatodea</taxon>
        <taxon>Timematodea</taxon>
        <taxon>Timematoidea</taxon>
        <taxon>Timematidae</taxon>
        <taxon>Timema</taxon>
    </lineage>
</organism>
<dbReference type="PANTHER" id="PTHR14094">
    <property type="entry name" value="SIGNAL RECOGNITION PARTICLE 72"/>
    <property type="match status" value="1"/>
</dbReference>
<reference evidence="1" key="1">
    <citation type="submission" date="2021-03" db="EMBL/GenBank/DDBJ databases">
        <authorList>
            <person name="Tran Van P."/>
        </authorList>
    </citation>
    <scope>NUCLEOTIDE SEQUENCE</scope>
</reference>
<protein>
    <submittedName>
        <fullName evidence="1">Uncharacterized protein</fullName>
    </submittedName>
</protein>
<gene>
    <name evidence="1" type="ORF">TPAB3V08_LOCUS12005</name>
</gene>
<dbReference type="SUPFAM" id="SSF48452">
    <property type="entry name" value="TPR-like"/>
    <property type="match status" value="1"/>
</dbReference>
<evidence type="ECO:0000313" key="2">
    <source>
        <dbReference type="Proteomes" id="UP001153148"/>
    </source>
</evidence>
<feature type="non-terminal residue" evidence="1">
    <location>
        <position position="121"/>
    </location>
</feature>
<dbReference type="InterPro" id="IPR026270">
    <property type="entry name" value="SRP72"/>
</dbReference>
<feature type="non-terminal residue" evidence="1">
    <location>
        <position position="1"/>
    </location>
</feature>
<sequence>DLVFEKAYCQYRLNQPQEALKTLDLVLTLSLKLKELKAQILYRLERFYRLNQPQEALKTLDLVLTLSLKLKELKAQILYRLERYEECFDVYRDIIKNSNDDYEEERETNLSAVIANMCHDD</sequence>
<proteinExistence type="predicted"/>
<comment type="caution">
    <text evidence="1">The sequence shown here is derived from an EMBL/GenBank/DDBJ whole genome shotgun (WGS) entry which is preliminary data.</text>
</comment>
<name>A0ABN7PD14_TIMPD</name>
<dbReference type="Proteomes" id="UP001153148">
    <property type="component" value="Unassembled WGS sequence"/>
</dbReference>
<dbReference type="PANTHER" id="PTHR14094:SF9">
    <property type="entry name" value="SIGNAL RECOGNITION PARTICLE SUBUNIT SRP72"/>
    <property type="match status" value="1"/>
</dbReference>
<dbReference type="InterPro" id="IPR011990">
    <property type="entry name" value="TPR-like_helical_dom_sf"/>
</dbReference>
<keyword evidence="2" id="KW-1185">Reference proteome</keyword>
<dbReference type="Gene3D" id="1.25.40.10">
    <property type="entry name" value="Tetratricopeptide repeat domain"/>
    <property type="match status" value="2"/>
</dbReference>
<accession>A0ABN7PD14</accession>
<evidence type="ECO:0000313" key="1">
    <source>
        <dbReference type="EMBL" id="CAG2065061.1"/>
    </source>
</evidence>
<dbReference type="EMBL" id="CAJPIN010039356">
    <property type="protein sequence ID" value="CAG2065061.1"/>
    <property type="molecule type" value="Genomic_DNA"/>
</dbReference>